<feature type="region of interest" description="Disordered" evidence="1">
    <location>
        <begin position="776"/>
        <end position="810"/>
    </location>
</feature>
<gene>
    <name evidence="2" type="ORF">HU200_019689</name>
</gene>
<feature type="region of interest" description="Disordered" evidence="1">
    <location>
        <begin position="365"/>
        <end position="407"/>
    </location>
</feature>
<feature type="region of interest" description="Disordered" evidence="1">
    <location>
        <begin position="551"/>
        <end position="622"/>
    </location>
</feature>
<organism evidence="2 3">
    <name type="scientific">Digitaria exilis</name>
    <dbReference type="NCBI Taxonomy" id="1010633"/>
    <lineage>
        <taxon>Eukaryota</taxon>
        <taxon>Viridiplantae</taxon>
        <taxon>Streptophyta</taxon>
        <taxon>Embryophyta</taxon>
        <taxon>Tracheophyta</taxon>
        <taxon>Spermatophyta</taxon>
        <taxon>Magnoliopsida</taxon>
        <taxon>Liliopsida</taxon>
        <taxon>Poales</taxon>
        <taxon>Poaceae</taxon>
        <taxon>PACMAD clade</taxon>
        <taxon>Panicoideae</taxon>
        <taxon>Panicodae</taxon>
        <taxon>Paniceae</taxon>
        <taxon>Anthephorinae</taxon>
        <taxon>Digitaria</taxon>
    </lineage>
</organism>
<sequence>MAMAMHSSLPSPACLQTGGPGGRNSGADFFWLVSGRPCPGALLACLGQDDTAAVVEELCCPGTNVQGGPEGRWESWDTIRRSSVCDTSRAPRSPSEPVCLFRGGMGTVARMLQRQPEWMEQPACLCLEQRKRACNFHTQSRVINSMAPSLQLPARTTRPGQLDLVARLVPFDTGLGYLVALAQLPSSSVNDPKGNRPSTRPHNDAAAVVAAAPADGCIRARRTAKDCGISGRPDRTVLTEGEDDDPFRTADTQPSLHPMTQSKAPPLPHTTLRPVRRRPHHMAPLVVGFVGQVGNWATRLCDCPGTGRIDRSAALLLACSIVAAGLRQASPLTTHERRLLYHLLSAPVILLILKGRRCACVRCSQTPGERTPEKQTTSPQIPNRGHQRKNNHRVDARSGAAAPPARRGREEVVVVARPISLPLPRRWRWRDAVVARARRRTPSDTTFVSGPGVAVAVAVAGGCWTLTAASQLDHTDTIAADAISARHSALLPSIAGHTRWFFKMKLPGNMYMSCGSGWLHKYILQEIHSPQSRTVVPTVRNNLSISWANGRKYPYSNPGTHPHVGPTSSDHPMSYRLRPRLSPTQQARGSHADRRPPALTGAGSPAARSPDPDTEPYGTASLPRTRLAPKLNSYPCHLASATTQAAAHDGDTPSGQTPATHSRRTHLRAPAAGDEHNATPNASCEAPQRPSHRARRRTQRRAAQPANPSPQTIHQQDLHEPQPTLVLTVLSKLDKHQRITTLDSGGAYPGEQLAGDGEDHREPSLRWMKLNKRWTRRRRRSRRSCEREETSGDGRTAARNGEPSRRPRTRWRHTLHVLPELSSRHPGAWHNGNRHCHQPTWLDGPNVIQPSVRQTPCLHDSESHSGCDAPHGSFLFLHGETSPPHHAGDTSAPPPPAHLSALRHLAVLSFQKRPSAGGGGSDEADGPGPGLPEGIMALSQQARALRDALERSEENTRLLRPPRLRDRRLRPPRSVVSYSAVSQVRNQSIATAHENIDRTIEHAEAVLAHVCSQVPTPYEKLRML</sequence>
<feature type="compositionally biased region" description="Basic and acidic residues" evidence="1">
    <location>
        <begin position="783"/>
        <end position="792"/>
    </location>
</feature>
<protein>
    <submittedName>
        <fullName evidence="2">Uncharacterized protein</fullName>
    </submittedName>
</protein>
<keyword evidence="3" id="KW-1185">Reference proteome</keyword>
<feature type="compositionally biased region" description="Polar residues" evidence="1">
    <location>
        <begin position="365"/>
        <end position="381"/>
    </location>
</feature>
<evidence type="ECO:0000313" key="3">
    <source>
        <dbReference type="Proteomes" id="UP000636709"/>
    </source>
</evidence>
<evidence type="ECO:0000256" key="1">
    <source>
        <dbReference type="SAM" id="MobiDB-lite"/>
    </source>
</evidence>
<accession>A0A835KHI0</accession>
<feature type="region of interest" description="Disordered" evidence="1">
    <location>
        <begin position="912"/>
        <end position="932"/>
    </location>
</feature>
<dbReference type="AlphaFoldDB" id="A0A835KHI0"/>
<proteinExistence type="predicted"/>
<feature type="compositionally biased region" description="Polar residues" evidence="1">
    <location>
        <begin position="250"/>
        <end position="263"/>
    </location>
</feature>
<feature type="region of interest" description="Disordered" evidence="1">
    <location>
        <begin position="229"/>
        <end position="269"/>
    </location>
</feature>
<evidence type="ECO:0000313" key="2">
    <source>
        <dbReference type="EMBL" id="KAF8726233.1"/>
    </source>
</evidence>
<dbReference type="EMBL" id="JACEFO010001651">
    <property type="protein sequence ID" value="KAF8726233.1"/>
    <property type="molecule type" value="Genomic_DNA"/>
</dbReference>
<name>A0A835KHI0_9POAL</name>
<feature type="region of interest" description="Disordered" evidence="1">
    <location>
        <begin position="642"/>
        <end position="721"/>
    </location>
</feature>
<comment type="caution">
    <text evidence="2">The sequence shown here is derived from an EMBL/GenBank/DDBJ whole genome shotgun (WGS) entry which is preliminary data.</text>
</comment>
<feature type="region of interest" description="Disordered" evidence="1">
    <location>
        <begin position="741"/>
        <end position="761"/>
    </location>
</feature>
<reference evidence="2" key="1">
    <citation type="submission" date="2020-07" db="EMBL/GenBank/DDBJ databases">
        <title>Genome sequence and genetic diversity analysis of an under-domesticated orphan crop, white fonio (Digitaria exilis).</title>
        <authorList>
            <person name="Bennetzen J.L."/>
            <person name="Chen S."/>
            <person name="Ma X."/>
            <person name="Wang X."/>
            <person name="Yssel A.E.J."/>
            <person name="Chaluvadi S.R."/>
            <person name="Johnson M."/>
            <person name="Gangashetty P."/>
            <person name="Hamidou F."/>
            <person name="Sanogo M.D."/>
            <person name="Zwaenepoel A."/>
            <person name="Wallace J."/>
            <person name="Van De Peer Y."/>
            <person name="Van Deynze A."/>
        </authorList>
    </citation>
    <scope>NUCLEOTIDE SEQUENCE</scope>
    <source>
        <tissue evidence="2">Leaves</tissue>
    </source>
</reference>
<dbReference type="Proteomes" id="UP000636709">
    <property type="component" value="Unassembled WGS sequence"/>
</dbReference>
<feature type="compositionally biased region" description="Basic residues" evidence="1">
    <location>
        <begin position="690"/>
        <end position="700"/>
    </location>
</feature>